<evidence type="ECO:0000313" key="1">
    <source>
        <dbReference type="EMBL" id="MCK0085370.1"/>
    </source>
</evidence>
<dbReference type="AlphaFoldDB" id="A0AAW5EZ31"/>
<evidence type="ECO:0000313" key="3">
    <source>
        <dbReference type="Proteomes" id="UP001203136"/>
    </source>
</evidence>
<accession>A0AAW5EZ31</accession>
<proteinExistence type="predicted"/>
<protein>
    <submittedName>
        <fullName evidence="1">Uncharacterized protein</fullName>
    </submittedName>
</protein>
<sequence>MREISKLELVAEIGSGQVEIVQIYLKGLLSADELEHLIGKQKTSMVNDFTTEYVKA</sequence>
<gene>
    <name evidence="1" type="ORF">K5I21_05700</name>
    <name evidence="2" type="ORF">PM006_12740</name>
</gene>
<dbReference type="EMBL" id="JAINVB010000001">
    <property type="protein sequence ID" value="MCK0085370.1"/>
    <property type="molecule type" value="Genomic_DNA"/>
</dbReference>
<dbReference type="GeneID" id="61833934"/>
<comment type="caution">
    <text evidence="1">The sequence shown here is derived from an EMBL/GenBank/DDBJ whole genome shotgun (WGS) entry which is preliminary data.</text>
</comment>
<reference evidence="1" key="1">
    <citation type="journal article" date="2022" name="Cell Host Microbe">
        <title>Colonization of the live biotherapeutic product VE303 and modulation of the microbiota and metabolites in healthy volunteers.</title>
        <authorList>
            <person name="Dsouza M."/>
            <person name="Menon R."/>
            <person name="Crossette E."/>
            <person name="Bhattarai S.K."/>
            <person name="Schneider J."/>
            <person name="Kim Y.G."/>
            <person name="Reddy S."/>
            <person name="Caballero S."/>
            <person name="Felix C."/>
            <person name="Cornacchione L."/>
            <person name="Hendrickson J."/>
            <person name="Watson A.R."/>
            <person name="Minot S.S."/>
            <person name="Greenfield N."/>
            <person name="Schopf L."/>
            <person name="Szabady R."/>
            <person name="Patarroyo J."/>
            <person name="Smith W."/>
            <person name="Harrison P."/>
            <person name="Kuijper E.J."/>
            <person name="Kelly C.P."/>
            <person name="Olle B."/>
            <person name="Bobilev D."/>
            <person name="Silber J.L."/>
            <person name="Bucci V."/>
            <person name="Roberts B."/>
            <person name="Faith J."/>
            <person name="Norman J.M."/>
        </authorList>
    </citation>
    <scope>NUCLEOTIDE SEQUENCE</scope>
    <source>
        <strain evidence="1">VE303-04</strain>
    </source>
</reference>
<evidence type="ECO:0000313" key="2">
    <source>
        <dbReference type="EMBL" id="MDB2001069.1"/>
    </source>
</evidence>
<dbReference type="EMBL" id="JAQLGM010000031">
    <property type="protein sequence ID" value="MDB2001069.1"/>
    <property type="molecule type" value="Genomic_DNA"/>
</dbReference>
<name>A0AAW5EZ31_CLOSY</name>
<organism evidence="1 3">
    <name type="scientific">Clostridium symbiosum</name>
    <name type="common">Bacteroides symbiosus</name>
    <dbReference type="NCBI Taxonomy" id="1512"/>
    <lineage>
        <taxon>Bacteria</taxon>
        <taxon>Bacillati</taxon>
        <taxon>Bacillota</taxon>
        <taxon>Clostridia</taxon>
        <taxon>Lachnospirales</taxon>
        <taxon>Lachnospiraceae</taxon>
        <taxon>Otoolea</taxon>
    </lineage>
</organism>
<reference evidence="2" key="2">
    <citation type="submission" date="2023-01" db="EMBL/GenBank/DDBJ databases">
        <title>Human gut microbiome strain richness.</title>
        <authorList>
            <person name="Chen-Liaw A."/>
        </authorList>
    </citation>
    <scope>NUCLEOTIDE SEQUENCE</scope>
    <source>
        <strain evidence="2">B1_m1001713B170214d0_201011</strain>
    </source>
</reference>
<dbReference type="Proteomes" id="UP001203136">
    <property type="component" value="Unassembled WGS sequence"/>
</dbReference>
<dbReference type="RefSeq" id="WP_003503370.1">
    <property type="nucleotide sequence ID" value="NZ_BAABZD010000001.1"/>
</dbReference>
<dbReference type="Proteomes" id="UP001300871">
    <property type="component" value="Unassembled WGS sequence"/>
</dbReference>